<proteinExistence type="predicted"/>
<accession>A0AAW0SE43</accession>
<reference evidence="1 2" key="1">
    <citation type="submission" date="2023-03" db="EMBL/GenBank/DDBJ databases">
        <title>High-quality genome of Scylla paramamosain provides insights in environmental adaptation.</title>
        <authorList>
            <person name="Zhang L."/>
        </authorList>
    </citation>
    <scope>NUCLEOTIDE SEQUENCE [LARGE SCALE GENOMIC DNA]</scope>
    <source>
        <strain evidence="1">LZ_2023a</strain>
        <tissue evidence="1">Muscle</tissue>
    </source>
</reference>
<dbReference type="Proteomes" id="UP001487740">
    <property type="component" value="Unassembled WGS sequence"/>
</dbReference>
<keyword evidence="2" id="KW-1185">Reference proteome</keyword>
<evidence type="ECO:0000313" key="2">
    <source>
        <dbReference type="Proteomes" id="UP001487740"/>
    </source>
</evidence>
<sequence length="83" mass="10010">MEVIKYNDFSNARLPNSRRQWCDMRSNLITLSSLVGCWRWREHGLCLWWHHCRRWQARRSVCWGTQTREGSTRPASRHGVQPN</sequence>
<organism evidence="1 2">
    <name type="scientific">Scylla paramamosain</name>
    <name type="common">Mud crab</name>
    <dbReference type="NCBI Taxonomy" id="85552"/>
    <lineage>
        <taxon>Eukaryota</taxon>
        <taxon>Metazoa</taxon>
        <taxon>Ecdysozoa</taxon>
        <taxon>Arthropoda</taxon>
        <taxon>Crustacea</taxon>
        <taxon>Multicrustacea</taxon>
        <taxon>Malacostraca</taxon>
        <taxon>Eumalacostraca</taxon>
        <taxon>Eucarida</taxon>
        <taxon>Decapoda</taxon>
        <taxon>Pleocyemata</taxon>
        <taxon>Brachyura</taxon>
        <taxon>Eubrachyura</taxon>
        <taxon>Portunoidea</taxon>
        <taxon>Portunidae</taxon>
        <taxon>Portuninae</taxon>
        <taxon>Scylla</taxon>
    </lineage>
</organism>
<name>A0AAW0SE43_SCYPA</name>
<gene>
    <name evidence="1" type="ORF">O3P69_017792</name>
</gene>
<dbReference type="AlphaFoldDB" id="A0AAW0SE43"/>
<comment type="caution">
    <text evidence="1">The sequence shown here is derived from an EMBL/GenBank/DDBJ whole genome shotgun (WGS) entry which is preliminary data.</text>
</comment>
<evidence type="ECO:0000313" key="1">
    <source>
        <dbReference type="EMBL" id="KAK8373101.1"/>
    </source>
</evidence>
<dbReference type="EMBL" id="JARAKH010001358">
    <property type="protein sequence ID" value="KAK8373101.1"/>
    <property type="molecule type" value="Genomic_DNA"/>
</dbReference>
<protein>
    <submittedName>
        <fullName evidence="1">Uncharacterized protein</fullName>
    </submittedName>
</protein>